<reference evidence="1" key="1">
    <citation type="submission" date="2013-05" db="EMBL/GenBank/DDBJ databases">
        <authorList>
            <person name="Yim A.K.Y."/>
            <person name="Chan T.F."/>
            <person name="Ji K.M."/>
            <person name="Liu X.Y."/>
            <person name="Zhou J.W."/>
            <person name="Li R.Q."/>
            <person name="Yang K.Y."/>
            <person name="Li J."/>
            <person name="Li M."/>
            <person name="Law P.T.W."/>
            <person name="Wu Y.L."/>
            <person name="Cai Z.L."/>
            <person name="Qin H."/>
            <person name="Bao Y."/>
            <person name="Leung R.K.K."/>
            <person name="Ng P.K.S."/>
            <person name="Zou J."/>
            <person name="Zhong X.J."/>
            <person name="Ran P.X."/>
            <person name="Zhong N.S."/>
            <person name="Liu Z.G."/>
            <person name="Tsui S.K.W."/>
        </authorList>
    </citation>
    <scope>NUCLEOTIDE SEQUENCE</scope>
    <source>
        <strain evidence="1">Derf</strain>
        <tissue evidence="1">Whole organism</tissue>
    </source>
</reference>
<reference evidence="1" key="2">
    <citation type="journal article" date="2022" name="Res Sq">
        <title>Comparative Genomics Reveals Insights into the Divergent Evolution of Astigmatic Mites and Household Pest Adaptations.</title>
        <authorList>
            <person name="Xiong Q."/>
            <person name="Wan A.T.-Y."/>
            <person name="Liu X.-Y."/>
            <person name="Fung C.S.-H."/>
            <person name="Xiao X."/>
            <person name="Malainual N."/>
            <person name="Hou J."/>
            <person name="Wang L."/>
            <person name="Wang M."/>
            <person name="Yang K."/>
            <person name="Cui Y."/>
            <person name="Leung E."/>
            <person name="Nong W."/>
            <person name="Shin S.-K."/>
            <person name="Au S."/>
            <person name="Jeong K.Y."/>
            <person name="Chew F.T."/>
            <person name="Hui J."/>
            <person name="Leung T.F."/>
            <person name="Tungtrongchitr A."/>
            <person name="Zhong N."/>
            <person name="Liu Z."/>
            <person name="Tsui S."/>
        </authorList>
    </citation>
    <scope>NUCLEOTIDE SEQUENCE</scope>
    <source>
        <strain evidence="1">Derf</strain>
        <tissue evidence="1">Whole organism</tissue>
    </source>
</reference>
<protein>
    <recommendedName>
        <fullName evidence="3">Fibronectin type-III domain-containing protein</fullName>
    </recommendedName>
</protein>
<sequence length="98" mass="11000">MRIIVQAFNRIGPGPQSEEIVGETLINDPPKAPVLTSINVGYNNVELNWSIETMDDSFDGGLHVSSKLDVNEERHINSEENSFKYNNHFVKSISDINI</sequence>
<evidence type="ECO:0000313" key="2">
    <source>
        <dbReference type="Proteomes" id="UP000790347"/>
    </source>
</evidence>
<evidence type="ECO:0008006" key="3">
    <source>
        <dbReference type="Google" id="ProtNLM"/>
    </source>
</evidence>
<accession>A0A922HX29</accession>
<keyword evidence="2" id="KW-1185">Reference proteome</keyword>
<dbReference type="InterPro" id="IPR036116">
    <property type="entry name" value="FN3_sf"/>
</dbReference>
<proteinExistence type="predicted"/>
<dbReference type="Proteomes" id="UP000790347">
    <property type="component" value="Unassembled WGS sequence"/>
</dbReference>
<dbReference type="AlphaFoldDB" id="A0A922HX29"/>
<dbReference type="EMBL" id="ASGP02000004">
    <property type="protein sequence ID" value="KAH9511308.1"/>
    <property type="molecule type" value="Genomic_DNA"/>
</dbReference>
<organism evidence="1 2">
    <name type="scientific">Dermatophagoides farinae</name>
    <name type="common">American house dust mite</name>
    <dbReference type="NCBI Taxonomy" id="6954"/>
    <lineage>
        <taxon>Eukaryota</taxon>
        <taxon>Metazoa</taxon>
        <taxon>Ecdysozoa</taxon>
        <taxon>Arthropoda</taxon>
        <taxon>Chelicerata</taxon>
        <taxon>Arachnida</taxon>
        <taxon>Acari</taxon>
        <taxon>Acariformes</taxon>
        <taxon>Sarcoptiformes</taxon>
        <taxon>Astigmata</taxon>
        <taxon>Psoroptidia</taxon>
        <taxon>Analgoidea</taxon>
        <taxon>Pyroglyphidae</taxon>
        <taxon>Dermatophagoidinae</taxon>
        <taxon>Dermatophagoides</taxon>
    </lineage>
</organism>
<dbReference type="SUPFAM" id="SSF49265">
    <property type="entry name" value="Fibronectin type III"/>
    <property type="match status" value="1"/>
</dbReference>
<gene>
    <name evidence="1" type="ORF">DERF_009777</name>
</gene>
<evidence type="ECO:0000313" key="1">
    <source>
        <dbReference type="EMBL" id="KAH9511308.1"/>
    </source>
</evidence>
<comment type="caution">
    <text evidence="1">The sequence shown here is derived from an EMBL/GenBank/DDBJ whole genome shotgun (WGS) entry which is preliminary data.</text>
</comment>
<name>A0A922HX29_DERFA</name>